<evidence type="ECO:0000313" key="6">
    <source>
        <dbReference type="EMBL" id="OHT00608.1"/>
    </source>
</evidence>
<accession>A0A1J4JQB9</accession>
<comment type="subcellular location">
    <subcellularLocation>
        <location evidence="1">Cytoplasm</location>
        <location evidence="1">Cytoskeleton</location>
        <location evidence="1">Flagellum axoneme</location>
    </subcellularLocation>
</comment>
<evidence type="ECO:0000256" key="2">
    <source>
        <dbReference type="ARBA" id="ARBA00022846"/>
    </source>
</evidence>
<reference evidence="6" key="1">
    <citation type="submission" date="2016-10" db="EMBL/GenBank/DDBJ databases">
        <authorList>
            <person name="Benchimol M."/>
            <person name="Almeida L.G."/>
            <person name="Vasconcelos A.T."/>
            <person name="Perreira-Neves A."/>
            <person name="Rosa I.A."/>
            <person name="Tasca T."/>
            <person name="Bogo M.R."/>
            <person name="de Souza W."/>
        </authorList>
    </citation>
    <scope>NUCLEOTIDE SEQUENCE [LARGE SCALE GENOMIC DNA]</scope>
    <source>
        <strain evidence="6">K</strain>
    </source>
</reference>
<dbReference type="GO" id="GO:0060285">
    <property type="term" value="P:cilium-dependent cell motility"/>
    <property type="evidence" value="ECO:0007669"/>
    <property type="project" value="TreeGrafter"/>
</dbReference>
<dbReference type="GO" id="GO:0070286">
    <property type="term" value="P:axonemal dynein complex assembly"/>
    <property type="evidence" value="ECO:0007669"/>
    <property type="project" value="InterPro"/>
</dbReference>
<keyword evidence="2" id="KW-0282">Flagellum</keyword>
<dbReference type="PANTHER" id="PTHR21625">
    <property type="entry name" value="NYD-SP28 PROTEIN"/>
    <property type="match status" value="1"/>
</dbReference>
<dbReference type="PANTHER" id="PTHR21625:SF0">
    <property type="entry name" value="DYNEIN REGULATORY COMPLEX SUBUNIT 2"/>
    <property type="match status" value="1"/>
</dbReference>
<evidence type="ECO:0000313" key="7">
    <source>
        <dbReference type="Proteomes" id="UP000179807"/>
    </source>
</evidence>
<name>A0A1J4JQB9_9EUKA</name>
<dbReference type="GO" id="GO:0005858">
    <property type="term" value="C:axonemal dynein complex"/>
    <property type="evidence" value="ECO:0007669"/>
    <property type="project" value="InterPro"/>
</dbReference>
<keyword evidence="7" id="KW-1185">Reference proteome</keyword>
<proteinExistence type="predicted"/>
<organism evidence="6 7">
    <name type="scientific">Tritrichomonas foetus</name>
    <dbReference type="NCBI Taxonomy" id="1144522"/>
    <lineage>
        <taxon>Eukaryota</taxon>
        <taxon>Metamonada</taxon>
        <taxon>Parabasalia</taxon>
        <taxon>Tritrichomonadida</taxon>
        <taxon>Tritrichomonadidae</taxon>
        <taxon>Tritrichomonas</taxon>
    </lineage>
</organism>
<evidence type="ECO:0000256" key="4">
    <source>
        <dbReference type="ARBA" id="ARBA00023273"/>
    </source>
</evidence>
<keyword evidence="4" id="KW-0966">Cell projection</keyword>
<feature type="coiled-coil region" evidence="5">
    <location>
        <begin position="110"/>
        <end position="155"/>
    </location>
</feature>
<evidence type="ECO:0000256" key="3">
    <source>
        <dbReference type="ARBA" id="ARBA00023069"/>
    </source>
</evidence>
<keyword evidence="5" id="KW-0175">Coiled coil</keyword>
<evidence type="ECO:0000256" key="1">
    <source>
        <dbReference type="ARBA" id="ARBA00004611"/>
    </source>
</evidence>
<dbReference type="EMBL" id="MLAK01000948">
    <property type="protein sequence ID" value="OHT00608.1"/>
    <property type="molecule type" value="Genomic_DNA"/>
</dbReference>
<sequence>MYNVHIAEYRDITNAIEHEYSHTKTEMDSKFRTEKESLQMKNQEAISALRAHIMEETNRVITEIQKRQEKFKEESDGRMMQFQQMYEKHKKRQRTMKANEEEIIKKAAEISHWRRKIKNNERESKEANDRLRTEKENLSQHFRQLKDTMAQFRATEARKLAEISVAYEDAINTVTDKLKLAEKILKYAEMTRKLETEREQVLPFPKSIVETDPEIMRQMQQFKLQLKGDSKYVAESDMFDKFYRRFNKILLEKLSLQREREALLQHNTRLKNMLKKYMGGMAVSKDLMDRPNTLFIVNQNTNAPLRKVDQDAIPKIDAAITIHENMLQLGK</sequence>
<evidence type="ECO:0008006" key="8">
    <source>
        <dbReference type="Google" id="ProtNLM"/>
    </source>
</evidence>
<dbReference type="GO" id="GO:0003352">
    <property type="term" value="P:regulation of cilium movement"/>
    <property type="evidence" value="ECO:0007669"/>
    <property type="project" value="TreeGrafter"/>
</dbReference>
<dbReference type="RefSeq" id="XP_068353744.1">
    <property type="nucleotide sequence ID" value="XM_068508654.1"/>
</dbReference>
<dbReference type="AlphaFoldDB" id="A0A1J4JQB9"/>
<comment type="caution">
    <text evidence="6">The sequence shown here is derived from an EMBL/GenBank/DDBJ whole genome shotgun (WGS) entry which is preliminary data.</text>
</comment>
<dbReference type="OrthoDB" id="7760980at2759"/>
<dbReference type="VEuPathDB" id="TrichDB:TRFO_32727"/>
<evidence type="ECO:0000256" key="5">
    <source>
        <dbReference type="SAM" id="Coils"/>
    </source>
</evidence>
<dbReference type="GeneID" id="94843358"/>
<keyword evidence="3" id="KW-0969">Cilium</keyword>
<gene>
    <name evidence="6" type="ORF">TRFO_32727</name>
</gene>
<dbReference type="InterPro" id="IPR039750">
    <property type="entry name" value="DRC1/DRC2"/>
</dbReference>
<dbReference type="Proteomes" id="UP000179807">
    <property type="component" value="Unassembled WGS sequence"/>
</dbReference>
<protein>
    <recommendedName>
        <fullName evidence="8">Dynein regulatory complex protein 1/2 N-terminal domain-containing protein</fullName>
    </recommendedName>
</protein>